<comment type="caution">
    <text evidence="11">The sequence shown here is derived from an EMBL/GenBank/DDBJ whole genome shotgun (WGS) entry which is preliminary data.</text>
</comment>
<keyword evidence="8" id="KW-0092">Biotin</keyword>
<dbReference type="PROSITE" id="PS51733">
    <property type="entry name" value="BPL_LPL_CATALYTIC"/>
    <property type="match status" value="1"/>
</dbReference>
<dbReference type="SUPFAM" id="SSF55681">
    <property type="entry name" value="Class II aaRS and biotin synthetases"/>
    <property type="match status" value="1"/>
</dbReference>
<dbReference type="RefSeq" id="WP_386845340.1">
    <property type="nucleotide sequence ID" value="NZ_JBHUMK010000043.1"/>
</dbReference>
<dbReference type="CDD" id="cd16442">
    <property type="entry name" value="BPL"/>
    <property type="match status" value="1"/>
</dbReference>
<keyword evidence="5" id="KW-0805">Transcription regulation</keyword>
<dbReference type="PANTHER" id="PTHR12835">
    <property type="entry name" value="BIOTIN PROTEIN LIGASE"/>
    <property type="match status" value="1"/>
</dbReference>
<keyword evidence="12" id="KW-1185">Reference proteome</keyword>
<evidence type="ECO:0000256" key="6">
    <source>
        <dbReference type="ARBA" id="ARBA00023125"/>
    </source>
</evidence>
<gene>
    <name evidence="11" type="ORF">ACFSR9_09865</name>
</gene>
<evidence type="ECO:0000313" key="12">
    <source>
        <dbReference type="Proteomes" id="UP001597475"/>
    </source>
</evidence>
<dbReference type="Gene3D" id="3.30.930.10">
    <property type="entry name" value="Bira Bifunctional Protein, Domain 2"/>
    <property type="match status" value="1"/>
</dbReference>
<keyword evidence="6" id="KW-0238">DNA-binding</keyword>
<dbReference type="Proteomes" id="UP001597475">
    <property type="component" value="Unassembled WGS sequence"/>
</dbReference>
<dbReference type="Pfam" id="PF03099">
    <property type="entry name" value="BPL_LplA_LipB"/>
    <property type="match status" value="1"/>
</dbReference>
<dbReference type="Gene3D" id="2.30.30.100">
    <property type="match status" value="1"/>
</dbReference>
<evidence type="ECO:0000256" key="2">
    <source>
        <dbReference type="ARBA" id="ARBA00022598"/>
    </source>
</evidence>
<dbReference type="InterPro" id="IPR004409">
    <property type="entry name" value="Biotin_operon_repress_HTH"/>
</dbReference>
<dbReference type="InterPro" id="IPR004408">
    <property type="entry name" value="Biotin_CoA_COase_ligase"/>
</dbReference>
<dbReference type="SUPFAM" id="SSF46785">
    <property type="entry name" value="Winged helix' DNA-binding domain"/>
    <property type="match status" value="1"/>
</dbReference>
<accession>A0ABW5P355</accession>
<dbReference type="InterPro" id="IPR003142">
    <property type="entry name" value="BPL_C"/>
</dbReference>
<dbReference type="EC" id="6.3.4.15" evidence="9"/>
<evidence type="ECO:0000256" key="1">
    <source>
        <dbReference type="ARBA" id="ARBA00022491"/>
    </source>
</evidence>
<keyword evidence="3" id="KW-0547">Nucleotide-binding</keyword>
<dbReference type="InterPro" id="IPR004143">
    <property type="entry name" value="BPL_LPL_catalytic"/>
</dbReference>
<reference evidence="12" key="1">
    <citation type="journal article" date="2019" name="Int. J. Syst. Evol. Microbiol.">
        <title>The Global Catalogue of Microorganisms (GCM) 10K type strain sequencing project: providing services to taxonomists for standard genome sequencing and annotation.</title>
        <authorList>
            <consortium name="The Broad Institute Genomics Platform"/>
            <consortium name="The Broad Institute Genome Sequencing Center for Infectious Disease"/>
            <person name="Wu L."/>
            <person name="Ma J."/>
        </authorList>
    </citation>
    <scope>NUCLEOTIDE SEQUENCE [LARGE SCALE GENOMIC DNA]</scope>
    <source>
        <strain evidence="12">KCTC 33842</strain>
    </source>
</reference>
<evidence type="ECO:0000256" key="7">
    <source>
        <dbReference type="ARBA" id="ARBA00023163"/>
    </source>
</evidence>
<dbReference type="InterPro" id="IPR036388">
    <property type="entry name" value="WH-like_DNA-bd_sf"/>
</dbReference>
<dbReference type="InterPro" id="IPR045864">
    <property type="entry name" value="aa-tRNA-synth_II/BPL/LPL"/>
</dbReference>
<name>A0ABW5P355_9DEIO</name>
<keyword evidence="7" id="KW-0804">Transcription</keyword>
<evidence type="ECO:0000256" key="8">
    <source>
        <dbReference type="ARBA" id="ARBA00023267"/>
    </source>
</evidence>
<dbReference type="NCBIfam" id="TIGR00122">
    <property type="entry name" value="birA_repr_reg"/>
    <property type="match status" value="1"/>
</dbReference>
<evidence type="ECO:0000259" key="10">
    <source>
        <dbReference type="PROSITE" id="PS51733"/>
    </source>
</evidence>
<keyword evidence="2 11" id="KW-0436">Ligase</keyword>
<evidence type="ECO:0000256" key="4">
    <source>
        <dbReference type="ARBA" id="ARBA00022840"/>
    </source>
</evidence>
<feature type="domain" description="BPL/LPL catalytic" evidence="10">
    <location>
        <begin position="66"/>
        <end position="260"/>
    </location>
</feature>
<dbReference type="Gene3D" id="1.10.10.10">
    <property type="entry name" value="Winged helix-like DNA-binding domain superfamily/Winged helix DNA-binding domain"/>
    <property type="match status" value="1"/>
</dbReference>
<dbReference type="NCBIfam" id="TIGR00121">
    <property type="entry name" value="birA_ligase"/>
    <property type="match status" value="1"/>
</dbReference>
<sequence>MPARLLALLTDQPQTGDQLGERLGVNRVTVNTLARKLQDQGLPVLTSRHGYALAPGTPAPPLVQPALPPGTAFGRAMRYQGTVGSTQDEIRAWADDPHAPAPHGAVVVAERQTAGRGRRGRPWSTARGTLVFSVLLRGDEGSGLTLPDLALMPLAAGVALHAAAALPAGIGLKWPNDLLTRVGLPRRKVAGVLLEAELRGEEARRAVLGIGVNVTAAPEGAAHLAEFRPTLTRAAFLAALLGELEHWLAQPAPAVLDAWRQASLTLGQAVQVQTPRGLVSGTASDLDAQGNLLVTGEDGQIHTVSAGDVQLVGEL</sequence>
<proteinExistence type="predicted"/>
<keyword evidence="4" id="KW-0067">ATP-binding</keyword>
<dbReference type="InterPro" id="IPR036390">
    <property type="entry name" value="WH_DNA-bd_sf"/>
</dbReference>
<evidence type="ECO:0000256" key="5">
    <source>
        <dbReference type="ARBA" id="ARBA00023015"/>
    </source>
</evidence>
<dbReference type="SUPFAM" id="SSF50037">
    <property type="entry name" value="C-terminal domain of transcriptional repressors"/>
    <property type="match status" value="1"/>
</dbReference>
<evidence type="ECO:0000256" key="9">
    <source>
        <dbReference type="ARBA" id="ARBA00024227"/>
    </source>
</evidence>
<dbReference type="EMBL" id="JBHUMK010000043">
    <property type="protein sequence ID" value="MFD2609737.1"/>
    <property type="molecule type" value="Genomic_DNA"/>
</dbReference>
<keyword evidence="1" id="KW-0678">Repressor</keyword>
<evidence type="ECO:0000313" key="11">
    <source>
        <dbReference type="EMBL" id="MFD2609737.1"/>
    </source>
</evidence>
<dbReference type="GO" id="GO:0004077">
    <property type="term" value="F:biotin--[biotin carboxyl-carrier protein] ligase activity"/>
    <property type="evidence" value="ECO:0007669"/>
    <property type="project" value="UniProtKB-EC"/>
</dbReference>
<dbReference type="InterPro" id="IPR008988">
    <property type="entry name" value="Transcriptional_repressor_C"/>
</dbReference>
<evidence type="ECO:0000256" key="3">
    <source>
        <dbReference type="ARBA" id="ARBA00022741"/>
    </source>
</evidence>
<organism evidence="11 12">
    <name type="scientific">Deinococcus taklimakanensis</name>
    <dbReference type="NCBI Taxonomy" id="536443"/>
    <lineage>
        <taxon>Bacteria</taxon>
        <taxon>Thermotogati</taxon>
        <taxon>Deinococcota</taxon>
        <taxon>Deinococci</taxon>
        <taxon>Deinococcales</taxon>
        <taxon>Deinococcaceae</taxon>
        <taxon>Deinococcus</taxon>
    </lineage>
</organism>
<protein>
    <recommendedName>
        <fullName evidence="9">biotin--[biotin carboxyl-carrier protein] ligase</fullName>
        <ecNumber evidence="9">6.3.4.15</ecNumber>
    </recommendedName>
</protein>
<dbReference type="PANTHER" id="PTHR12835:SF5">
    <property type="entry name" value="BIOTIN--PROTEIN LIGASE"/>
    <property type="match status" value="1"/>
</dbReference>
<dbReference type="Pfam" id="PF02237">
    <property type="entry name" value="BPL_C"/>
    <property type="match status" value="1"/>
</dbReference>